<gene>
    <name evidence="2" type="ORF">M0R45_027428</name>
</gene>
<keyword evidence="3" id="KW-1185">Reference proteome</keyword>
<feature type="region of interest" description="Disordered" evidence="1">
    <location>
        <begin position="1"/>
        <end position="79"/>
    </location>
</feature>
<reference evidence="2 3" key="1">
    <citation type="journal article" date="2023" name="G3 (Bethesda)">
        <title>A chromosome-length genome assembly and annotation of blackberry (Rubus argutus, cv. 'Hillquist').</title>
        <authorList>
            <person name="Bruna T."/>
            <person name="Aryal R."/>
            <person name="Dudchenko O."/>
            <person name="Sargent D.J."/>
            <person name="Mead D."/>
            <person name="Buti M."/>
            <person name="Cavallini A."/>
            <person name="Hytonen T."/>
            <person name="Andres J."/>
            <person name="Pham M."/>
            <person name="Weisz D."/>
            <person name="Mascagni F."/>
            <person name="Usai G."/>
            <person name="Natali L."/>
            <person name="Bassil N."/>
            <person name="Fernandez G.E."/>
            <person name="Lomsadze A."/>
            <person name="Armour M."/>
            <person name="Olukolu B."/>
            <person name="Poorten T."/>
            <person name="Britton C."/>
            <person name="Davik J."/>
            <person name="Ashrafi H."/>
            <person name="Aiden E.L."/>
            <person name="Borodovsky M."/>
            <person name="Worthington M."/>
        </authorList>
    </citation>
    <scope>NUCLEOTIDE SEQUENCE [LARGE SCALE GENOMIC DNA]</scope>
    <source>
        <strain evidence="2">PI 553951</strain>
    </source>
</reference>
<dbReference type="Proteomes" id="UP001457282">
    <property type="component" value="Unassembled WGS sequence"/>
</dbReference>
<evidence type="ECO:0000313" key="3">
    <source>
        <dbReference type="Proteomes" id="UP001457282"/>
    </source>
</evidence>
<feature type="compositionally biased region" description="Basic and acidic residues" evidence="1">
    <location>
        <begin position="1"/>
        <end position="15"/>
    </location>
</feature>
<evidence type="ECO:0000256" key="1">
    <source>
        <dbReference type="SAM" id="MobiDB-lite"/>
    </source>
</evidence>
<comment type="caution">
    <text evidence="2">The sequence shown here is derived from an EMBL/GenBank/DDBJ whole genome shotgun (WGS) entry which is preliminary data.</text>
</comment>
<sequence length="106" mass="11859">MKTEKEKQEIARRESCTLSLPSSRRRHQQPRTTSLLPCLTAMKPSSFAPVRAQSKTANPRSPRRDPRALPPSLPSIPHQPCALPVLCPITASPEEHGQTRKKEEKS</sequence>
<protein>
    <submittedName>
        <fullName evidence="2">Uncharacterized protein</fullName>
    </submittedName>
</protein>
<proteinExistence type="predicted"/>
<name>A0AAW1X309_RUBAR</name>
<dbReference type="AlphaFoldDB" id="A0AAW1X309"/>
<organism evidence="2 3">
    <name type="scientific">Rubus argutus</name>
    <name type="common">Southern blackberry</name>
    <dbReference type="NCBI Taxonomy" id="59490"/>
    <lineage>
        <taxon>Eukaryota</taxon>
        <taxon>Viridiplantae</taxon>
        <taxon>Streptophyta</taxon>
        <taxon>Embryophyta</taxon>
        <taxon>Tracheophyta</taxon>
        <taxon>Spermatophyta</taxon>
        <taxon>Magnoliopsida</taxon>
        <taxon>eudicotyledons</taxon>
        <taxon>Gunneridae</taxon>
        <taxon>Pentapetalae</taxon>
        <taxon>rosids</taxon>
        <taxon>fabids</taxon>
        <taxon>Rosales</taxon>
        <taxon>Rosaceae</taxon>
        <taxon>Rosoideae</taxon>
        <taxon>Rosoideae incertae sedis</taxon>
        <taxon>Rubus</taxon>
    </lineage>
</organism>
<dbReference type="EMBL" id="JBEDUW010000005">
    <property type="protein sequence ID" value="KAK9930389.1"/>
    <property type="molecule type" value="Genomic_DNA"/>
</dbReference>
<evidence type="ECO:0000313" key="2">
    <source>
        <dbReference type="EMBL" id="KAK9930389.1"/>
    </source>
</evidence>
<accession>A0AAW1X309</accession>